<dbReference type="InterPro" id="IPR002939">
    <property type="entry name" value="DnaJ_C"/>
</dbReference>
<dbReference type="CDD" id="cd10747">
    <property type="entry name" value="DnaJ_C"/>
    <property type="match status" value="1"/>
</dbReference>
<dbReference type="InterPro" id="IPR036869">
    <property type="entry name" value="J_dom_sf"/>
</dbReference>
<dbReference type="AlphaFoldDB" id="A0A1M5VT83"/>
<dbReference type="PANTHER" id="PTHR44145">
    <property type="entry name" value="DNAJ HOMOLOG SUBFAMILY A MEMBER 3, MITOCHONDRIAL"/>
    <property type="match status" value="1"/>
</dbReference>
<dbReference type="Pfam" id="PF01556">
    <property type="entry name" value="DnaJ_C"/>
    <property type="match status" value="1"/>
</dbReference>
<accession>A0A1M5VT83</accession>
<keyword evidence="1" id="KW-0235">DNA replication</keyword>
<dbReference type="InterPro" id="IPR008971">
    <property type="entry name" value="HSP40/DnaJ_pept-bd"/>
</dbReference>
<evidence type="ECO:0000259" key="3">
    <source>
        <dbReference type="PROSITE" id="PS50076"/>
    </source>
</evidence>
<dbReference type="STRING" id="1123281.SAMN02745180_01045"/>
<dbReference type="Proteomes" id="UP000184389">
    <property type="component" value="Unassembled WGS sequence"/>
</dbReference>
<dbReference type="InterPro" id="IPR051938">
    <property type="entry name" value="Apopto_cytoskel_mod"/>
</dbReference>
<gene>
    <name evidence="4" type="ORF">SAMN02745180_01045</name>
</gene>
<dbReference type="SUPFAM" id="SSF46565">
    <property type="entry name" value="Chaperone J-domain"/>
    <property type="match status" value="1"/>
</dbReference>
<evidence type="ECO:0000256" key="2">
    <source>
        <dbReference type="ARBA" id="ARBA00023186"/>
    </source>
</evidence>
<evidence type="ECO:0000256" key="1">
    <source>
        <dbReference type="ARBA" id="ARBA00022705"/>
    </source>
</evidence>
<keyword evidence="2" id="KW-0143">Chaperone</keyword>
<dbReference type="Gene3D" id="1.10.287.110">
    <property type="entry name" value="DnaJ domain"/>
    <property type="match status" value="1"/>
</dbReference>
<dbReference type="GO" id="GO:0003677">
    <property type="term" value="F:DNA binding"/>
    <property type="evidence" value="ECO:0007669"/>
    <property type="project" value="UniProtKB-KW"/>
</dbReference>
<dbReference type="InterPro" id="IPR001623">
    <property type="entry name" value="DnaJ_domain"/>
</dbReference>
<name>A0A1M5VT83_9FIRM</name>
<protein>
    <submittedName>
        <fullName evidence="4">Curved DNA-binding protein</fullName>
    </submittedName>
</protein>
<dbReference type="Gene3D" id="2.60.260.20">
    <property type="entry name" value="Urease metallochaperone UreE, N-terminal domain"/>
    <property type="match status" value="2"/>
</dbReference>
<dbReference type="OrthoDB" id="9779889at2"/>
<reference evidence="4 5" key="1">
    <citation type="submission" date="2016-11" db="EMBL/GenBank/DDBJ databases">
        <authorList>
            <person name="Jaros S."/>
            <person name="Januszkiewicz K."/>
            <person name="Wedrychowicz H."/>
        </authorList>
    </citation>
    <scope>NUCLEOTIDE SEQUENCE [LARGE SCALE GENOMIC DNA]</scope>
    <source>
        <strain evidence="4 5">DSM 13106</strain>
    </source>
</reference>
<dbReference type="PROSITE" id="PS00636">
    <property type="entry name" value="DNAJ_1"/>
    <property type="match status" value="1"/>
</dbReference>
<organism evidence="4 5">
    <name type="scientific">Sporanaerobacter acetigenes DSM 13106</name>
    <dbReference type="NCBI Taxonomy" id="1123281"/>
    <lineage>
        <taxon>Bacteria</taxon>
        <taxon>Bacillati</taxon>
        <taxon>Bacillota</taxon>
        <taxon>Tissierellia</taxon>
        <taxon>Tissierellales</taxon>
        <taxon>Sporanaerobacteraceae</taxon>
        <taxon>Sporanaerobacter</taxon>
    </lineage>
</organism>
<evidence type="ECO:0000313" key="4">
    <source>
        <dbReference type="EMBL" id="SHH78427.1"/>
    </source>
</evidence>
<feature type="domain" description="J" evidence="3">
    <location>
        <begin position="5"/>
        <end position="70"/>
    </location>
</feature>
<evidence type="ECO:0000313" key="5">
    <source>
        <dbReference type="Proteomes" id="UP000184389"/>
    </source>
</evidence>
<dbReference type="GO" id="GO:0006457">
    <property type="term" value="P:protein folding"/>
    <property type="evidence" value="ECO:0007669"/>
    <property type="project" value="InterPro"/>
</dbReference>
<keyword evidence="4" id="KW-0238">DNA-binding</keyword>
<dbReference type="PRINTS" id="PR00625">
    <property type="entry name" value="JDOMAIN"/>
</dbReference>
<dbReference type="GO" id="GO:0051082">
    <property type="term" value="F:unfolded protein binding"/>
    <property type="evidence" value="ECO:0007669"/>
    <property type="project" value="InterPro"/>
</dbReference>
<dbReference type="SMART" id="SM00271">
    <property type="entry name" value="DnaJ"/>
    <property type="match status" value="1"/>
</dbReference>
<dbReference type="PANTHER" id="PTHR44145:SF3">
    <property type="entry name" value="DNAJ HOMOLOG SUBFAMILY A MEMBER 3, MITOCHONDRIAL"/>
    <property type="match status" value="1"/>
</dbReference>
<dbReference type="CDD" id="cd06257">
    <property type="entry name" value="DnaJ"/>
    <property type="match status" value="1"/>
</dbReference>
<keyword evidence="5" id="KW-1185">Reference proteome</keyword>
<dbReference type="InterPro" id="IPR018253">
    <property type="entry name" value="DnaJ_domain_CS"/>
</dbReference>
<dbReference type="GO" id="GO:0006260">
    <property type="term" value="P:DNA replication"/>
    <property type="evidence" value="ECO:0007669"/>
    <property type="project" value="UniProtKB-KW"/>
</dbReference>
<dbReference type="RefSeq" id="WP_072743722.1">
    <property type="nucleotide sequence ID" value="NZ_FQXR01000004.1"/>
</dbReference>
<dbReference type="EMBL" id="FQXR01000004">
    <property type="protein sequence ID" value="SHH78427.1"/>
    <property type="molecule type" value="Genomic_DNA"/>
</dbReference>
<dbReference type="SUPFAM" id="SSF49493">
    <property type="entry name" value="HSP40/DnaJ peptide-binding domain"/>
    <property type="match status" value="2"/>
</dbReference>
<proteinExistence type="predicted"/>
<dbReference type="Pfam" id="PF00226">
    <property type="entry name" value="DnaJ"/>
    <property type="match status" value="1"/>
</dbReference>
<sequence length="318" mass="35977">MEYRDYYKILGVDKSATQDEIKSAYRKLAKKYHPDLNNGDEKAQEKFKDINEAYEVLGDEQKRKKYDAFGSGYNFSNGQNFDPSQFGFDDFGKGFTYTYTTGGDFGGFSDFFNMFFGGGDFQNQSFKGNGFNIGDLFGKGRRESHEERARKLESEINITLDEAYNGTTKEVSIRTGNEIKRVSVKIPKGMLPGKKIKIKGSSIGTMGDLYLKVNILENSKYELDGINLIAKAKLLPREAVFGTEIVVETLSGKIKVKVPKGIEGGQKIRVPRKGYKDMKGNEGDLYIEVVIVNPPHLSREEKKLYEKLKDISNYNPRE</sequence>
<dbReference type="PROSITE" id="PS50076">
    <property type="entry name" value="DNAJ_2"/>
    <property type="match status" value="1"/>
</dbReference>